<feature type="domain" description="NadR/Ttd14 AAA" evidence="1">
    <location>
        <begin position="14"/>
        <end position="173"/>
    </location>
</feature>
<proteinExistence type="predicted"/>
<keyword evidence="3" id="KW-1185">Reference proteome</keyword>
<sequence length="189" mass="22156">MDKDLQQQPSNCIKIVFFGPESTGKTTLAKQLAEHYQTQWVPEFARDYLQRKYDDSGIICEEKDLIPIAIGQIDLENKLAVLANKVLFCDTNVLQTYCYAQVYYNNFKNERLEQAVQKHQYTYYFLTDIDVPWEADDLRDKPNERQAMFSHFERALQKNNLPYTQLSGSLNTRLELAKKQIDKLLSNDQ</sequence>
<dbReference type="RefSeq" id="WP_379047853.1">
    <property type="nucleotide sequence ID" value="NZ_JBHULZ010000041.1"/>
</dbReference>
<protein>
    <submittedName>
        <fullName evidence="2">AAA family ATPase</fullName>
    </submittedName>
</protein>
<reference evidence="3" key="1">
    <citation type="journal article" date="2019" name="Int. J. Syst. Evol. Microbiol.">
        <title>The Global Catalogue of Microorganisms (GCM) 10K type strain sequencing project: providing services to taxonomists for standard genome sequencing and annotation.</title>
        <authorList>
            <consortium name="The Broad Institute Genomics Platform"/>
            <consortium name="The Broad Institute Genome Sequencing Center for Infectious Disease"/>
            <person name="Wu L."/>
            <person name="Ma J."/>
        </authorList>
    </citation>
    <scope>NUCLEOTIDE SEQUENCE [LARGE SCALE GENOMIC DNA]</scope>
    <source>
        <strain evidence="3">KCTC 42255</strain>
    </source>
</reference>
<accession>A0ABW5SGY6</accession>
<dbReference type="EMBL" id="JBHULZ010000041">
    <property type="protein sequence ID" value="MFD2698384.1"/>
    <property type="molecule type" value="Genomic_DNA"/>
</dbReference>
<dbReference type="Pfam" id="PF13521">
    <property type="entry name" value="AAA_28"/>
    <property type="match status" value="1"/>
</dbReference>
<name>A0ABW5SGY6_9FLAO</name>
<dbReference type="Gene3D" id="3.40.50.300">
    <property type="entry name" value="P-loop containing nucleotide triphosphate hydrolases"/>
    <property type="match status" value="1"/>
</dbReference>
<dbReference type="SUPFAM" id="SSF52540">
    <property type="entry name" value="P-loop containing nucleoside triphosphate hydrolases"/>
    <property type="match status" value="1"/>
</dbReference>
<dbReference type="Proteomes" id="UP001597357">
    <property type="component" value="Unassembled WGS sequence"/>
</dbReference>
<dbReference type="InterPro" id="IPR038727">
    <property type="entry name" value="NadR/Ttd14_AAA_dom"/>
</dbReference>
<evidence type="ECO:0000313" key="3">
    <source>
        <dbReference type="Proteomes" id="UP001597357"/>
    </source>
</evidence>
<dbReference type="PANTHER" id="PTHR37512:SF1">
    <property type="entry name" value="NADR_TTD14 AAA DOMAIN-CONTAINING PROTEIN"/>
    <property type="match status" value="1"/>
</dbReference>
<evidence type="ECO:0000313" key="2">
    <source>
        <dbReference type="EMBL" id="MFD2698384.1"/>
    </source>
</evidence>
<comment type="caution">
    <text evidence="2">The sequence shown here is derived from an EMBL/GenBank/DDBJ whole genome shotgun (WGS) entry which is preliminary data.</text>
</comment>
<dbReference type="PANTHER" id="PTHR37512">
    <property type="entry name" value="TRIFUNCTIONAL NAD BIOSYNTHESIS/REGULATOR PROTEIN NADR"/>
    <property type="match status" value="1"/>
</dbReference>
<dbReference type="InterPro" id="IPR052735">
    <property type="entry name" value="NAD_biosynth-regulator"/>
</dbReference>
<dbReference type="InterPro" id="IPR027417">
    <property type="entry name" value="P-loop_NTPase"/>
</dbReference>
<evidence type="ECO:0000259" key="1">
    <source>
        <dbReference type="Pfam" id="PF13521"/>
    </source>
</evidence>
<organism evidence="2 3">
    <name type="scientific">Mesonia sediminis</name>
    <dbReference type="NCBI Taxonomy" id="1703946"/>
    <lineage>
        <taxon>Bacteria</taxon>
        <taxon>Pseudomonadati</taxon>
        <taxon>Bacteroidota</taxon>
        <taxon>Flavobacteriia</taxon>
        <taxon>Flavobacteriales</taxon>
        <taxon>Flavobacteriaceae</taxon>
        <taxon>Mesonia</taxon>
    </lineage>
</organism>
<gene>
    <name evidence="2" type="ORF">ACFSQ0_10300</name>
</gene>